<feature type="transmembrane region" description="Helical" evidence="1">
    <location>
        <begin position="20"/>
        <end position="40"/>
    </location>
</feature>
<keyword evidence="1" id="KW-1133">Transmembrane helix</keyword>
<proteinExistence type="predicted"/>
<gene>
    <name evidence="2" type="ORF">AArcS_0600</name>
</gene>
<feature type="transmembrane region" description="Helical" evidence="1">
    <location>
        <begin position="85"/>
        <end position="101"/>
    </location>
</feature>
<keyword evidence="3" id="KW-1185">Reference proteome</keyword>
<keyword evidence="1" id="KW-0472">Membrane</keyword>
<evidence type="ECO:0000313" key="3">
    <source>
        <dbReference type="Proteomes" id="UP000663586"/>
    </source>
</evidence>
<feature type="transmembrane region" description="Helical" evidence="1">
    <location>
        <begin position="126"/>
        <end position="144"/>
    </location>
</feature>
<dbReference type="RefSeq" id="WP_238478934.1">
    <property type="nucleotide sequence ID" value="NZ_CP064786.1"/>
</dbReference>
<feature type="transmembrane region" description="Helical" evidence="1">
    <location>
        <begin position="60"/>
        <end position="80"/>
    </location>
</feature>
<dbReference type="AlphaFoldDB" id="A0A897MMM2"/>
<keyword evidence="1" id="KW-0812">Transmembrane</keyword>
<dbReference type="Proteomes" id="UP000663586">
    <property type="component" value="Chromosome"/>
</dbReference>
<dbReference type="KEGG" id="hara:AArcS_0600"/>
<reference evidence="2" key="1">
    <citation type="submission" date="2020-11" db="EMBL/GenBank/DDBJ databases">
        <title>Carbohydrate-dependent, anaerobic sulfur respiration: A novel catabolism in halophilic archaea.</title>
        <authorList>
            <person name="Sorokin D.Y."/>
            <person name="Messina E."/>
            <person name="Smedile F."/>
            <person name="La Cono V."/>
            <person name="Hallsworth J.E."/>
            <person name="Yakimov M.M."/>
        </authorList>
    </citation>
    <scope>NUCLEOTIDE SEQUENCE</scope>
    <source>
        <strain evidence="2">AArc-S</strain>
    </source>
</reference>
<dbReference type="EMBL" id="CP064786">
    <property type="protein sequence ID" value="QSG01827.1"/>
    <property type="molecule type" value="Genomic_DNA"/>
</dbReference>
<accession>A0A897MMM2</accession>
<evidence type="ECO:0000313" key="2">
    <source>
        <dbReference type="EMBL" id="QSG01827.1"/>
    </source>
</evidence>
<protein>
    <submittedName>
        <fullName evidence="2">Putative membrane protein</fullName>
    </submittedName>
</protein>
<sequence length="158" mass="16689">MSSSLHTLQRSSSGILTRDAVLLGLACGLLHALVALWAYASIRPGSFGEVFSPEQAAGALLLAAACLGLVVLGAVPAVLLYRRGLVAPVVTLIVLFSWSFYRSWQSFAAASEVGATPGVTLRPDSVYVMFWVLPLAIVLVVAVVEQLLRGSSRPSEHV</sequence>
<organism evidence="2 3">
    <name type="scientific">Natranaeroarchaeum sulfidigenes</name>
    <dbReference type="NCBI Taxonomy" id="2784880"/>
    <lineage>
        <taxon>Archaea</taxon>
        <taxon>Methanobacteriati</taxon>
        <taxon>Methanobacteriota</taxon>
        <taxon>Stenosarchaea group</taxon>
        <taxon>Halobacteria</taxon>
        <taxon>Halobacteriales</taxon>
        <taxon>Natronoarchaeaceae</taxon>
        <taxon>Natranaeroarchaeum</taxon>
    </lineage>
</organism>
<dbReference type="GeneID" id="70683981"/>
<evidence type="ECO:0000256" key="1">
    <source>
        <dbReference type="SAM" id="Phobius"/>
    </source>
</evidence>
<name>A0A897MMM2_9EURY</name>